<reference evidence="1" key="1">
    <citation type="submission" date="2017-07" db="EMBL/GenBank/DDBJ databases">
        <title>Taro Niue Genome Assembly and Annotation.</title>
        <authorList>
            <person name="Atibalentja N."/>
            <person name="Keating K."/>
            <person name="Fields C.J."/>
        </authorList>
    </citation>
    <scope>NUCLEOTIDE SEQUENCE</scope>
    <source>
        <strain evidence="1">Niue_2</strain>
        <tissue evidence="1">Leaf</tissue>
    </source>
</reference>
<evidence type="ECO:0000313" key="2">
    <source>
        <dbReference type="Proteomes" id="UP000652761"/>
    </source>
</evidence>
<dbReference type="Proteomes" id="UP000652761">
    <property type="component" value="Unassembled WGS sequence"/>
</dbReference>
<sequence length="195" mass="22377">MSKPQLGFPSYNRTAKHLGSLNTLHQTLGDEFTSCWGRVEEFLVAGEQDIVHTKPFFFPFSSAATCTNRPLEVDQSLYTLHQTLGDEFTSCWGRVEEFLVAGVQEIVHTKPFFFPFLSAVTCTNCPLDVDQRFGMGNSQELAYLVLVVKGPCGFWWLMVDDGVNLSWWRRWWSRLGVRSRLMLRHRIANYADVIC</sequence>
<protein>
    <submittedName>
        <fullName evidence="1">Uncharacterized protein</fullName>
    </submittedName>
</protein>
<dbReference type="EMBL" id="NMUH01002822">
    <property type="protein sequence ID" value="MQM02255.1"/>
    <property type="molecule type" value="Genomic_DNA"/>
</dbReference>
<keyword evidence="2" id="KW-1185">Reference proteome</keyword>
<name>A0A843WBX7_COLES</name>
<proteinExistence type="predicted"/>
<organism evidence="1 2">
    <name type="scientific">Colocasia esculenta</name>
    <name type="common">Wild taro</name>
    <name type="synonym">Arum esculentum</name>
    <dbReference type="NCBI Taxonomy" id="4460"/>
    <lineage>
        <taxon>Eukaryota</taxon>
        <taxon>Viridiplantae</taxon>
        <taxon>Streptophyta</taxon>
        <taxon>Embryophyta</taxon>
        <taxon>Tracheophyta</taxon>
        <taxon>Spermatophyta</taxon>
        <taxon>Magnoliopsida</taxon>
        <taxon>Liliopsida</taxon>
        <taxon>Araceae</taxon>
        <taxon>Aroideae</taxon>
        <taxon>Colocasieae</taxon>
        <taxon>Colocasia</taxon>
    </lineage>
</organism>
<accession>A0A843WBX7</accession>
<comment type="caution">
    <text evidence="1">The sequence shown here is derived from an EMBL/GenBank/DDBJ whole genome shotgun (WGS) entry which is preliminary data.</text>
</comment>
<dbReference type="AlphaFoldDB" id="A0A843WBX7"/>
<gene>
    <name evidence="1" type="ORF">Taro_035021</name>
</gene>
<evidence type="ECO:0000313" key="1">
    <source>
        <dbReference type="EMBL" id="MQM02255.1"/>
    </source>
</evidence>